<evidence type="ECO:0000313" key="13">
    <source>
        <dbReference type="Proteomes" id="UP000198615"/>
    </source>
</evidence>
<dbReference type="SUPFAM" id="SSF161098">
    <property type="entry name" value="MetI-like"/>
    <property type="match status" value="1"/>
</dbReference>
<dbReference type="OrthoDB" id="7341446at2"/>
<dbReference type="Proteomes" id="UP000198615">
    <property type="component" value="Unassembled WGS sequence"/>
</dbReference>
<feature type="transmembrane region" description="Helical" evidence="10">
    <location>
        <begin position="190"/>
        <end position="212"/>
    </location>
</feature>
<evidence type="ECO:0000259" key="11">
    <source>
        <dbReference type="PROSITE" id="PS50928"/>
    </source>
</evidence>
<keyword evidence="8 10" id="KW-1133">Transmembrane helix</keyword>
<comment type="similarity">
    <text evidence="3">Belongs to the binding-protein-dependent transport system permease family. HisMQ subfamily.</text>
</comment>
<dbReference type="PANTHER" id="PTHR30614:SF20">
    <property type="entry name" value="GLUTAMINE TRANSPORT SYSTEM PERMEASE PROTEIN GLNP"/>
    <property type="match status" value="1"/>
</dbReference>
<evidence type="ECO:0000256" key="4">
    <source>
        <dbReference type="ARBA" id="ARBA00022448"/>
    </source>
</evidence>
<keyword evidence="6 10" id="KW-0812">Transmembrane</keyword>
<feature type="transmembrane region" description="Helical" evidence="10">
    <location>
        <begin position="62"/>
        <end position="85"/>
    </location>
</feature>
<dbReference type="InterPro" id="IPR043429">
    <property type="entry name" value="ArtM/GltK/GlnP/TcyL/YhdX-like"/>
</dbReference>
<keyword evidence="5" id="KW-1003">Cell membrane</keyword>
<evidence type="ECO:0000256" key="3">
    <source>
        <dbReference type="ARBA" id="ARBA00010072"/>
    </source>
</evidence>
<evidence type="ECO:0000256" key="6">
    <source>
        <dbReference type="ARBA" id="ARBA00022692"/>
    </source>
</evidence>
<dbReference type="InterPro" id="IPR035906">
    <property type="entry name" value="MetI-like_sf"/>
</dbReference>
<comment type="subcellular location">
    <subcellularLocation>
        <location evidence="2">Cell inner membrane</location>
        <topology evidence="2">Multi-pass membrane protein</topology>
    </subcellularLocation>
    <subcellularLocation>
        <location evidence="10">Cell membrane</location>
        <topology evidence="10">Multi-pass membrane protein</topology>
    </subcellularLocation>
</comment>
<dbReference type="GO" id="GO:0043190">
    <property type="term" value="C:ATP-binding cassette (ABC) transporter complex"/>
    <property type="evidence" value="ECO:0007669"/>
    <property type="project" value="InterPro"/>
</dbReference>
<evidence type="ECO:0000256" key="5">
    <source>
        <dbReference type="ARBA" id="ARBA00022475"/>
    </source>
</evidence>
<accession>A0A8G2BE74</accession>
<comment type="caution">
    <text evidence="12">The sequence shown here is derived from an EMBL/GenBank/DDBJ whole genome shotgun (WGS) entry which is preliminary data.</text>
</comment>
<dbReference type="EMBL" id="FNBW01000001">
    <property type="protein sequence ID" value="SDF13528.1"/>
    <property type="molecule type" value="Genomic_DNA"/>
</dbReference>
<gene>
    <name evidence="12" type="ORF">SAMN05660686_00399</name>
</gene>
<dbReference type="InterPro" id="IPR010065">
    <property type="entry name" value="AA_ABC_transptr_permease_3TM"/>
</dbReference>
<name>A0A8G2BE74_9PROT</name>
<evidence type="ECO:0000256" key="2">
    <source>
        <dbReference type="ARBA" id="ARBA00004429"/>
    </source>
</evidence>
<dbReference type="PROSITE" id="PS50928">
    <property type="entry name" value="ABC_TM1"/>
    <property type="match status" value="1"/>
</dbReference>
<keyword evidence="9 10" id="KW-0472">Membrane</keyword>
<dbReference type="AlphaFoldDB" id="A0A8G2BE74"/>
<sequence length="226" mass="25356">MLDWEVIKFSFFNEDSLREVWPLLMSGWWMTVKLCLAVVPLGFCFGVFLATVHSFHIRALNWGLVVFVDFFRSIPPLVLLIYVTYGLPFFGWDVPPFAAVLVAFTFNSGSYYGEIVRAGIESIPAGQMEAARSTGLTRVQAMIYVILPQALRNVAPDLTSNTIELIKATSIASVVALPELLRMGRVAQGLVYNATPLMAVAAIYLLMLWPMVRLLSRLERRMMSAR</sequence>
<evidence type="ECO:0000256" key="10">
    <source>
        <dbReference type="RuleBase" id="RU363032"/>
    </source>
</evidence>
<dbReference type="GO" id="GO:0022857">
    <property type="term" value="F:transmembrane transporter activity"/>
    <property type="evidence" value="ECO:0007669"/>
    <property type="project" value="InterPro"/>
</dbReference>
<dbReference type="Gene3D" id="1.10.3720.10">
    <property type="entry name" value="MetI-like"/>
    <property type="match status" value="1"/>
</dbReference>
<dbReference type="Pfam" id="PF00528">
    <property type="entry name" value="BPD_transp_1"/>
    <property type="match status" value="1"/>
</dbReference>
<feature type="transmembrane region" description="Helical" evidence="10">
    <location>
        <begin position="28"/>
        <end position="50"/>
    </location>
</feature>
<proteinExistence type="inferred from homology"/>
<dbReference type="InterPro" id="IPR000515">
    <property type="entry name" value="MetI-like"/>
</dbReference>
<feature type="domain" description="ABC transmembrane type-1" evidence="11">
    <location>
        <begin position="28"/>
        <end position="216"/>
    </location>
</feature>
<dbReference type="CDD" id="cd06261">
    <property type="entry name" value="TM_PBP2"/>
    <property type="match status" value="1"/>
</dbReference>
<comment type="function">
    <text evidence="1">Part of the binding-protein-dependent transport system for glutamine; probably responsible for the translocation of the substrate across the membrane.</text>
</comment>
<evidence type="ECO:0000256" key="7">
    <source>
        <dbReference type="ARBA" id="ARBA00022970"/>
    </source>
</evidence>
<evidence type="ECO:0000256" key="9">
    <source>
        <dbReference type="ARBA" id="ARBA00023136"/>
    </source>
</evidence>
<keyword evidence="4 10" id="KW-0813">Transport</keyword>
<dbReference type="GO" id="GO:0006865">
    <property type="term" value="P:amino acid transport"/>
    <property type="evidence" value="ECO:0007669"/>
    <property type="project" value="UniProtKB-KW"/>
</dbReference>
<keyword evidence="13" id="KW-1185">Reference proteome</keyword>
<evidence type="ECO:0000256" key="8">
    <source>
        <dbReference type="ARBA" id="ARBA00022989"/>
    </source>
</evidence>
<dbReference type="PANTHER" id="PTHR30614">
    <property type="entry name" value="MEMBRANE COMPONENT OF AMINO ACID ABC TRANSPORTER"/>
    <property type="match status" value="1"/>
</dbReference>
<keyword evidence="7" id="KW-0029">Amino-acid transport</keyword>
<organism evidence="12 13">
    <name type="scientific">Thalassobaculum litoreum DSM 18839</name>
    <dbReference type="NCBI Taxonomy" id="1123362"/>
    <lineage>
        <taxon>Bacteria</taxon>
        <taxon>Pseudomonadati</taxon>
        <taxon>Pseudomonadota</taxon>
        <taxon>Alphaproteobacteria</taxon>
        <taxon>Rhodospirillales</taxon>
        <taxon>Thalassobaculaceae</taxon>
        <taxon>Thalassobaculum</taxon>
    </lineage>
</organism>
<protein>
    <submittedName>
        <fullName evidence="12">Amino acid ABC transporter membrane protein 2, PAAT family (TC 3.A.1.3.-)</fullName>
    </submittedName>
</protein>
<evidence type="ECO:0000313" key="12">
    <source>
        <dbReference type="EMBL" id="SDF13528.1"/>
    </source>
</evidence>
<dbReference type="NCBIfam" id="TIGR01726">
    <property type="entry name" value="HEQRo_perm_3TM"/>
    <property type="match status" value="1"/>
</dbReference>
<dbReference type="RefSeq" id="WP_028794784.1">
    <property type="nucleotide sequence ID" value="NZ_FNBW01000001.1"/>
</dbReference>
<evidence type="ECO:0000256" key="1">
    <source>
        <dbReference type="ARBA" id="ARBA00003159"/>
    </source>
</evidence>
<reference evidence="12 13" key="1">
    <citation type="submission" date="2016-10" db="EMBL/GenBank/DDBJ databases">
        <authorList>
            <person name="Varghese N."/>
            <person name="Submissions S."/>
        </authorList>
    </citation>
    <scope>NUCLEOTIDE SEQUENCE [LARGE SCALE GENOMIC DNA]</scope>
    <source>
        <strain evidence="12 13">DSM 18839</strain>
    </source>
</reference>